<dbReference type="AlphaFoldDB" id="A0A8S9R2U7"/>
<comment type="caution">
    <text evidence="1">The sequence shown here is derived from an EMBL/GenBank/DDBJ whole genome shotgun (WGS) entry which is preliminary data.</text>
</comment>
<protein>
    <submittedName>
        <fullName evidence="1">Uncharacterized protein</fullName>
    </submittedName>
</protein>
<name>A0A8S9R2U7_BRACR</name>
<evidence type="ECO:0000313" key="2">
    <source>
        <dbReference type="Proteomes" id="UP000712600"/>
    </source>
</evidence>
<dbReference type="Proteomes" id="UP000712600">
    <property type="component" value="Unassembled WGS sequence"/>
</dbReference>
<sequence length="428" mass="47042">MMLLFEYLIRKTGFQILVWMRFLSTRVTSRLVLGDFCVGSLFSLSEVFHFLEGSSVPRTELRVPSSGDLKHSLIGDPRSGNNLCTQVNRGCSFSAGSPQAGPRSIDLAILGTTQARTHSEPSLEKFFVRGILGVFEARTLCFEDKPECCGDEGVPIGEDRNFLRLKFLEPGKWGSSSMSVSRFVFMRGLFPSTRISRDHCISTWVLILQVVELSSRLRVAPTESMDSSDSSLDLTAKVENPRAIVASRTSQVGGVDILRLALLRVSDFGVDEVPVYEGYFASGFRDRIPSLVATISETQEISPGQLNPPALRTQIALQNLGDLNGLVIGVAELHSGFATSLRDVALASFALHGFGARCTHIAPSWSLQFLKVVDGMLGPERVRYVPPQGRSRSQRLLDPASLARSRSCSYRNEMPSGLMMFLREVTPG</sequence>
<accession>A0A8S9R2U7</accession>
<gene>
    <name evidence="1" type="ORF">F2Q69_00013516</name>
</gene>
<dbReference type="EMBL" id="QGKX02000996">
    <property type="protein sequence ID" value="KAF3557229.1"/>
    <property type="molecule type" value="Genomic_DNA"/>
</dbReference>
<evidence type="ECO:0000313" key="1">
    <source>
        <dbReference type="EMBL" id="KAF3557229.1"/>
    </source>
</evidence>
<reference evidence="1" key="1">
    <citation type="submission" date="2019-12" db="EMBL/GenBank/DDBJ databases">
        <title>Genome sequencing and annotation of Brassica cretica.</title>
        <authorList>
            <person name="Studholme D.J."/>
            <person name="Sarris P."/>
        </authorList>
    </citation>
    <scope>NUCLEOTIDE SEQUENCE</scope>
    <source>
        <strain evidence="1">PFS-109/04</strain>
        <tissue evidence="1">Leaf</tissue>
    </source>
</reference>
<proteinExistence type="predicted"/>
<organism evidence="1 2">
    <name type="scientific">Brassica cretica</name>
    <name type="common">Mustard</name>
    <dbReference type="NCBI Taxonomy" id="69181"/>
    <lineage>
        <taxon>Eukaryota</taxon>
        <taxon>Viridiplantae</taxon>
        <taxon>Streptophyta</taxon>
        <taxon>Embryophyta</taxon>
        <taxon>Tracheophyta</taxon>
        <taxon>Spermatophyta</taxon>
        <taxon>Magnoliopsida</taxon>
        <taxon>eudicotyledons</taxon>
        <taxon>Gunneridae</taxon>
        <taxon>Pentapetalae</taxon>
        <taxon>rosids</taxon>
        <taxon>malvids</taxon>
        <taxon>Brassicales</taxon>
        <taxon>Brassicaceae</taxon>
        <taxon>Brassiceae</taxon>
        <taxon>Brassica</taxon>
    </lineage>
</organism>